<protein>
    <submittedName>
        <fullName evidence="1">Uncharacterized protein</fullName>
    </submittedName>
</protein>
<comment type="caution">
    <text evidence="1">The sequence shown here is derived from an EMBL/GenBank/DDBJ whole genome shotgun (WGS) entry which is preliminary data.</text>
</comment>
<dbReference type="AlphaFoldDB" id="D6TQ08"/>
<accession>D6TQ08</accession>
<sequence length="72" mass="8155">MRDACTSEVRDYALLYLHSHTRLPEPTFYAKPNPLSGARATLVASAPREGFLIRPTVKLIINKLMPMLSYLH</sequence>
<dbReference type="EMBL" id="ADVG01000002">
    <property type="protein sequence ID" value="EFH87593.1"/>
    <property type="molecule type" value="Genomic_DNA"/>
</dbReference>
<evidence type="ECO:0000313" key="1">
    <source>
        <dbReference type="EMBL" id="EFH87593.1"/>
    </source>
</evidence>
<dbReference type="Proteomes" id="UP000004508">
    <property type="component" value="Unassembled WGS sequence"/>
</dbReference>
<gene>
    <name evidence="1" type="ORF">Krac_8936</name>
</gene>
<evidence type="ECO:0000313" key="2">
    <source>
        <dbReference type="Proteomes" id="UP000004508"/>
    </source>
</evidence>
<dbReference type="STRING" id="485913.Krac_8936"/>
<reference evidence="1 2" key="1">
    <citation type="journal article" date="2011" name="Stand. Genomic Sci.">
        <title>Non-contiguous finished genome sequence and contextual data of the filamentous soil bacterium Ktedonobacter racemifer type strain (SOSP1-21).</title>
        <authorList>
            <person name="Chang Y.J."/>
            <person name="Land M."/>
            <person name="Hauser L."/>
            <person name="Chertkov O."/>
            <person name="Del Rio T.G."/>
            <person name="Nolan M."/>
            <person name="Copeland A."/>
            <person name="Tice H."/>
            <person name="Cheng J.F."/>
            <person name="Lucas S."/>
            <person name="Han C."/>
            <person name="Goodwin L."/>
            <person name="Pitluck S."/>
            <person name="Ivanova N."/>
            <person name="Ovchinikova G."/>
            <person name="Pati A."/>
            <person name="Chen A."/>
            <person name="Palaniappan K."/>
            <person name="Mavromatis K."/>
            <person name="Liolios K."/>
            <person name="Brettin T."/>
            <person name="Fiebig A."/>
            <person name="Rohde M."/>
            <person name="Abt B."/>
            <person name="Goker M."/>
            <person name="Detter J.C."/>
            <person name="Woyke T."/>
            <person name="Bristow J."/>
            <person name="Eisen J.A."/>
            <person name="Markowitz V."/>
            <person name="Hugenholtz P."/>
            <person name="Kyrpides N.C."/>
            <person name="Klenk H.P."/>
            <person name="Lapidus A."/>
        </authorList>
    </citation>
    <scope>NUCLEOTIDE SEQUENCE [LARGE SCALE GENOMIC DNA]</scope>
    <source>
        <strain evidence="2">DSM 44963</strain>
    </source>
</reference>
<proteinExistence type="predicted"/>
<dbReference type="InParanoid" id="D6TQ08"/>
<keyword evidence="2" id="KW-1185">Reference proteome</keyword>
<name>D6TQ08_KTERA</name>
<organism evidence="1 2">
    <name type="scientific">Ktedonobacter racemifer DSM 44963</name>
    <dbReference type="NCBI Taxonomy" id="485913"/>
    <lineage>
        <taxon>Bacteria</taxon>
        <taxon>Bacillati</taxon>
        <taxon>Chloroflexota</taxon>
        <taxon>Ktedonobacteria</taxon>
        <taxon>Ktedonobacterales</taxon>
        <taxon>Ktedonobacteraceae</taxon>
        <taxon>Ktedonobacter</taxon>
    </lineage>
</organism>